<organism evidence="1 2">
    <name type="scientific">Carya illinoinensis</name>
    <name type="common">Pecan</name>
    <dbReference type="NCBI Taxonomy" id="32201"/>
    <lineage>
        <taxon>Eukaryota</taxon>
        <taxon>Viridiplantae</taxon>
        <taxon>Streptophyta</taxon>
        <taxon>Embryophyta</taxon>
        <taxon>Tracheophyta</taxon>
        <taxon>Spermatophyta</taxon>
        <taxon>Magnoliopsida</taxon>
        <taxon>eudicotyledons</taxon>
        <taxon>Gunneridae</taxon>
        <taxon>Pentapetalae</taxon>
        <taxon>rosids</taxon>
        <taxon>fabids</taxon>
        <taxon>Fagales</taxon>
        <taxon>Juglandaceae</taxon>
        <taxon>Carya</taxon>
    </lineage>
</organism>
<name>A0A922A2G6_CARIL</name>
<comment type="caution">
    <text evidence="1">The sequence shown here is derived from an EMBL/GenBank/DDBJ whole genome shotgun (WGS) entry which is preliminary data.</text>
</comment>
<gene>
    <name evidence="1" type="ORF">I3842_Q088300</name>
</gene>
<dbReference type="AlphaFoldDB" id="A0A922A2G6"/>
<evidence type="ECO:0000313" key="2">
    <source>
        <dbReference type="Proteomes" id="UP000811246"/>
    </source>
</evidence>
<accession>A0A922A2G6</accession>
<reference evidence="1" key="1">
    <citation type="submission" date="2021-01" db="EMBL/GenBank/DDBJ databases">
        <authorList>
            <person name="Lovell J.T."/>
            <person name="Bentley N."/>
            <person name="Bhattarai G."/>
            <person name="Jenkins J.W."/>
            <person name="Sreedasyam A."/>
            <person name="Alarcon Y."/>
            <person name="Bock C."/>
            <person name="Boston L."/>
            <person name="Carlson J."/>
            <person name="Cervantes K."/>
            <person name="Clermont K."/>
            <person name="Krom N."/>
            <person name="Kubenka K."/>
            <person name="Mamidi S."/>
            <person name="Mattison C."/>
            <person name="Monteros M."/>
            <person name="Pisani C."/>
            <person name="Plott C."/>
            <person name="Rajasekar S."/>
            <person name="Rhein H.S."/>
            <person name="Rohla C."/>
            <person name="Song M."/>
            <person name="Hilaire R.S."/>
            <person name="Shu S."/>
            <person name="Wells L."/>
            <person name="Wang X."/>
            <person name="Webber J."/>
            <person name="Heerema R.J."/>
            <person name="Klein P."/>
            <person name="Conner P."/>
            <person name="Grauke L."/>
            <person name="Grimwood J."/>
            <person name="Schmutz J."/>
            <person name="Randall J.J."/>
        </authorList>
    </citation>
    <scope>NUCLEOTIDE SEQUENCE</scope>
    <source>
        <tissue evidence="1">Leaf</tissue>
    </source>
</reference>
<protein>
    <submittedName>
        <fullName evidence="1">Uncharacterized protein</fullName>
    </submittedName>
</protein>
<evidence type="ECO:0000313" key="1">
    <source>
        <dbReference type="EMBL" id="KAG6619685.1"/>
    </source>
</evidence>
<sequence>MQSMSSLHGCSYGLPLCVSGIAHPLSFSKEMADHDLRREAIKRQRSQSLAEPHANQEMGTQRFIERVLAEIKEGEVDGDLAGLLNDLAPIYWACTAKAA</sequence>
<dbReference type="Proteomes" id="UP000811246">
    <property type="component" value="Unassembled WGS sequence"/>
</dbReference>
<proteinExistence type="predicted"/>
<dbReference type="EMBL" id="MU228939">
    <property type="protein sequence ID" value="KAG6619685.1"/>
    <property type="molecule type" value="Genomic_DNA"/>
</dbReference>